<dbReference type="AlphaFoldDB" id="A0A2U1KRI8"/>
<reference evidence="2 3" key="1">
    <citation type="journal article" date="2018" name="Mol. Plant">
        <title>The genome of Artemisia annua provides insight into the evolution of Asteraceae family and artemisinin biosynthesis.</title>
        <authorList>
            <person name="Shen Q."/>
            <person name="Zhang L."/>
            <person name="Liao Z."/>
            <person name="Wang S."/>
            <person name="Yan T."/>
            <person name="Shi P."/>
            <person name="Liu M."/>
            <person name="Fu X."/>
            <person name="Pan Q."/>
            <person name="Wang Y."/>
            <person name="Lv Z."/>
            <person name="Lu X."/>
            <person name="Zhang F."/>
            <person name="Jiang W."/>
            <person name="Ma Y."/>
            <person name="Chen M."/>
            <person name="Hao X."/>
            <person name="Li L."/>
            <person name="Tang Y."/>
            <person name="Lv G."/>
            <person name="Zhou Y."/>
            <person name="Sun X."/>
            <person name="Brodelius P.E."/>
            <person name="Rose J.K.C."/>
            <person name="Tang K."/>
        </authorList>
    </citation>
    <scope>NUCLEOTIDE SEQUENCE [LARGE SCALE GENOMIC DNA]</scope>
    <source>
        <strain evidence="3">cv. Huhao1</strain>
        <tissue evidence="2">Leaf</tissue>
    </source>
</reference>
<gene>
    <name evidence="2" type="ORF">CTI12_AA572680</name>
</gene>
<name>A0A2U1KRI8_ARTAN</name>
<protein>
    <submittedName>
        <fullName evidence="2">GYF domain-containing protein</fullName>
    </submittedName>
</protein>
<comment type="caution">
    <text evidence="2">The sequence shown here is derived from an EMBL/GenBank/DDBJ whole genome shotgun (WGS) entry which is preliminary data.</text>
</comment>
<evidence type="ECO:0000313" key="3">
    <source>
        <dbReference type="Proteomes" id="UP000245207"/>
    </source>
</evidence>
<dbReference type="PANTHER" id="PTHR46992">
    <property type="entry name" value="GYF DOMAIN-CONTAINING PROTEIN"/>
    <property type="match status" value="1"/>
</dbReference>
<organism evidence="2 3">
    <name type="scientific">Artemisia annua</name>
    <name type="common">Sweet wormwood</name>
    <dbReference type="NCBI Taxonomy" id="35608"/>
    <lineage>
        <taxon>Eukaryota</taxon>
        <taxon>Viridiplantae</taxon>
        <taxon>Streptophyta</taxon>
        <taxon>Embryophyta</taxon>
        <taxon>Tracheophyta</taxon>
        <taxon>Spermatophyta</taxon>
        <taxon>Magnoliopsida</taxon>
        <taxon>eudicotyledons</taxon>
        <taxon>Gunneridae</taxon>
        <taxon>Pentapetalae</taxon>
        <taxon>asterids</taxon>
        <taxon>campanulids</taxon>
        <taxon>Asterales</taxon>
        <taxon>Asteraceae</taxon>
        <taxon>Asteroideae</taxon>
        <taxon>Anthemideae</taxon>
        <taxon>Artemisiinae</taxon>
        <taxon>Artemisia</taxon>
    </lineage>
</organism>
<feature type="region of interest" description="Disordered" evidence="1">
    <location>
        <begin position="1"/>
        <end position="61"/>
    </location>
</feature>
<keyword evidence="3" id="KW-1185">Reference proteome</keyword>
<dbReference type="OrthoDB" id="6415790at2759"/>
<evidence type="ECO:0000256" key="1">
    <source>
        <dbReference type="SAM" id="MobiDB-lite"/>
    </source>
</evidence>
<dbReference type="PANTHER" id="PTHR46992:SF1">
    <property type="entry name" value="GYF DOMAIN-CONTAINING PROTEIN"/>
    <property type="match status" value="1"/>
</dbReference>
<accession>A0A2U1KRI8</accession>
<dbReference type="STRING" id="35608.A0A2U1KRI8"/>
<dbReference type="Proteomes" id="UP000245207">
    <property type="component" value="Unassembled WGS sequence"/>
</dbReference>
<dbReference type="EMBL" id="PKPP01014716">
    <property type="protein sequence ID" value="PWA39350.1"/>
    <property type="molecule type" value="Genomic_DNA"/>
</dbReference>
<evidence type="ECO:0000313" key="2">
    <source>
        <dbReference type="EMBL" id="PWA39350.1"/>
    </source>
</evidence>
<proteinExistence type="predicted"/>
<sequence length="159" mass="17030">MTVTSNRPENILLKRPPVSRAASSHDALSELAPNLDVRGRTTPSMISPEGGRRESGGNLSNQVIENTAASNKDVRFRRTSSYSDADVSETASFSEMLKSNAKKAAPLPDASTVLESADGQGGKTGKKKGKKGRQIDPALLGFKVTSNRIMMGEIQRIDD</sequence>
<feature type="region of interest" description="Disordered" evidence="1">
    <location>
        <begin position="99"/>
        <end position="136"/>
    </location>
</feature>